<dbReference type="STRING" id="1313296.SAMN05661091_3188"/>
<name>A0A1X7HFQ1_9BACL</name>
<dbReference type="InterPro" id="IPR035944">
    <property type="entry name" value="YfbM-like_sf"/>
</dbReference>
<dbReference type="AlphaFoldDB" id="A0A1X7HFQ1"/>
<keyword evidence="2" id="KW-1185">Reference proteome</keyword>
<dbReference type="Proteomes" id="UP000192940">
    <property type="component" value="Chromosome I"/>
</dbReference>
<gene>
    <name evidence="1" type="ORF">SAMN05661091_3188</name>
</gene>
<accession>A0A1X7HFQ1</accession>
<dbReference type="SUPFAM" id="SSF111069">
    <property type="entry name" value="Hypothetical protein yfbM"/>
    <property type="match status" value="1"/>
</dbReference>
<proteinExistence type="predicted"/>
<dbReference type="Gene3D" id="3.40.1760.10">
    <property type="entry name" value="YfbM-like super family"/>
    <property type="match status" value="1"/>
</dbReference>
<reference evidence="1 2" key="1">
    <citation type="submission" date="2017-04" db="EMBL/GenBank/DDBJ databases">
        <authorList>
            <person name="Afonso C.L."/>
            <person name="Miller P.J."/>
            <person name="Scott M.A."/>
            <person name="Spackman E."/>
            <person name="Goraichik I."/>
            <person name="Dimitrov K.M."/>
            <person name="Suarez D.L."/>
            <person name="Swayne D.E."/>
        </authorList>
    </citation>
    <scope>NUCLEOTIDE SEQUENCE [LARGE SCALE GENOMIC DNA]</scope>
    <source>
        <strain evidence="1 2">N3/975</strain>
    </source>
</reference>
<evidence type="ECO:0000313" key="1">
    <source>
        <dbReference type="EMBL" id="SMF85849.1"/>
    </source>
</evidence>
<dbReference type="EMBL" id="LT840184">
    <property type="protein sequence ID" value="SMF85849.1"/>
    <property type="molecule type" value="Genomic_DNA"/>
</dbReference>
<dbReference type="Pfam" id="PF08974">
    <property type="entry name" value="DUF1877"/>
    <property type="match status" value="1"/>
</dbReference>
<protein>
    <recommendedName>
        <fullName evidence="3">DUF1877 family protein</fullName>
    </recommendedName>
</protein>
<evidence type="ECO:0008006" key="3">
    <source>
        <dbReference type="Google" id="ProtNLM"/>
    </source>
</evidence>
<dbReference type="InterPro" id="IPR015068">
    <property type="entry name" value="DUF1877"/>
</dbReference>
<sequence length="174" mass="19710">MVTIKNRKKSDNMGMRGYYVAMDDNLVQQIEAGDIALKNLKIGDYPGLNIDRTWEAIHYLLCGDISDGELPLGNVVPLKSDKGIDFGSFGAFTLRAEQVTGALQAMSELDEAQLRLRYDFSALVREEVYPLEPDTVSDEDTDAFFSYMLQYFNEIRRFHSQTVAESKGLIFYIV</sequence>
<organism evidence="1 2">
    <name type="scientific">Paenibacillus uliginis N3/975</name>
    <dbReference type="NCBI Taxonomy" id="1313296"/>
    <lineage>
        <taxon>Bacteria</taxon>
        <taxon>Bacillati</taxon>
        <taxon>Bacillota</taxon>
        <taxon>Bacilli</taxon>
        <taxon>Bacillales</taxon>
        <taxon>Paenibacillaceae</taxon>
        <taxon>Paenibacillus</taxon>
    </lineage>
</organism>
<evidence type="ECO:0000313" key="2">
    <source>
        <dbReference type="Proteomes" id="UP000192940"/>
    </source>
</evidence>